<sequence>VTKDLTSKPLIANFAQNSPYLRSNATHDSSSIGRERDFRAGSLKTKSVQHKLAATAFNSRTRLCKKTYSTFVITASNSSKYSSANFAQNSLNLFPNVTLDSPF</sequence>
<accession>A0ACA9RD25</accession>
<proteinExistence type="predicted"/>
<protein>
    <submittedName>
        <fullName evidence="1">29472_t:CDS:1</fullName>
    </submittedName>
</protein>
<dbReference type="Proteomes" id="UP000789920">
    <property type="component" value="Unassembled WGS sequence"/>
</dbReference>
<reference evidence="1" key="1">
    <citation type="submission" date="2021-06" db="EMBL/GenBank/DDBJ databases">
        <authorList>
            <person name="Kallberg Y."/>
            <person name="Tangrot J."/>
            <person name="Rosling A."/>
        </authorList>
    </citation>
    <scope>NUCLEOTIDE SEQUENCE</scope>
    <source>
        <strain evidence="1">MA461A</strain>
    </source>
</reference>
<keyword evidence="2" id="KW-1185">Reference proteome</keyword>
<evidence type="ECO:0000313" key="2">
    <source>
        <dbReference type="Proteomes" id="UP000789920"/>
    </source>
</evidence>
<feature type="non-terminal residue" evidence="1">
    <location>
        <position position="1"/>
    </location>
</feature>
<name>A0ACA9RD25_9GLOM</name>
<gene>
    <name evidence="1" type="ORF">RPERSI_LOCUS18515</name>
</gene>
<evidence type="ECO:0000313" key="1">
    <source>
        <dbReference type="EMBL" id="CAG8787302.1"/>
    </source>
</evidence>
<comment type="caution">
    <text evidence="1">The sequence shown here is derived from an EMBL/GenBank/DDBJ whole genome shotgun (WGS) entry which is preliminary data.</text>
</comment>
<dbReference type="EMBL" id="CAJVQC010049225">
    <property type="protein sequence ID" value="CAG8787302.1"/>
    <property type="molecule type" value="Genomic_DNA"/>
</dbReference>
<organism evidence="1 2">
    <name type="scientific">Racocetra persica</name>
    <dbReference type="NCBI Taxonomy" id="160502"/>
    <lineage>
        <taxon>Eukaryota</taxon>
        <taxon>Fungi</taxon>
        <taxon>Fungi incertae sedis</taxon>
        <taxon>Mucoromycota</taxon>
        <taxon>Glomeromycotina</taxon>
        <taxon>Glomeromycetes</taxon>
        <taxon>Diversisporales</taxon>
        <taxon>Gigasporaceae</taxon>
        <taxon>Racocetra</taxon>
    </lineage>
</organism>